<accession>A0A6M3ZS89</accession>
<dbReference type="GO" id="GO:0004300">
    <property type="term" value="F:enoyl-CoA hydratase activity"/>
    <property type="evidence" value="ECO:0007669"/>
    <property type="project" value="TreeGrafter"/>
</dbReference>
<evidence type="ECO:0000313" key="5">
    <source>
        <dbReference type="Proteomes" id="UP000501648"/>
    </source>
</evidence>
<dbReference type="GO" id="GO:0006635">
    <property type="term" value="P:fatty acid beta-oxidation"/>
    <property type="evidence" value="ECO:0007669"/>
    <property type="project" value="TreeGrafter"/>
</dbReference>
<dbReference type="InterPro" id="IPR029069">
    <property type="entry name" value="HotDog_dom_sf"/>
</dbReference>
<dbReference type="InterPro" id="IPR002539">
    <property type="entry name" value="MaoC-like_dom"/>
</dbReference>
<evidence type="ECO:0000259" key="2">
    <source>
        <dbReference type="Pfam" id="PF01575"/>
    </source>
</evidence>
<dbReference type="PANTHER" id="PTHR13078">
    <property type="entry name" value="PEROXISOMAL MULTIFUNCTIONAL ENZYME TYPE 2-RELATED"/>
    <property type="match status" value="1"/>
</dbReference>
<gene>
    <name evidence="4" type="ORF">C798_14905</name>
</gene>
<dbReference type="Proteomes" id="UP000501648">
    <property type="component" value="Chromosome"/>
</dbReference>
<dbReference type="SUPFAM" id="SSF54637">
    <property type="entry name" value="Thioesterase/thiol ester dehydrase-isomerase"/>
    <property type="match status" value="2"/>
</dbReference>
<evidence type="ECO:0000256" key="1">
    <source>
        <dbReference type="SAM" id="MobiDB-lite"/>
    </source>
</evidence>
<name>A0A6M3ZS89_9BURK</name>
<dbReference type="PANTHER" id="PTHR13078:SF56">
    <property type="entry name" value="PEROXISOMAL MULTIFUNCTIONAL ENZYME TYPE 2"/>
    <property type="match status" value="1"/>
</dbReference>
<evidence type="ECO:0000313" key="4">
    <source>
        <dbReference type="EMBL" id="QJQ01479.1"/>
    </source>
</evidence>
<protein>
    <submittedName>
        <fullName evidence="4">3-alpha,7-alpha, 12-alpha-trihydroxy-5-beta-cholest-24-enoyl-CoA hydratase</fullName>
    </submittedName>
</protein>
<dbReference type="GO" id="GO:0044594">
    <property type="term" value="F:17-beta-hydroxysteroid dehydrogenase (NAD+) activity"/>
    <property type="evidence" value="ECO:0007669"/>
    <property type="project" value="TreeGrafter"/>
</dbReference>
<dbReference type="Pfam" id="PF01575">
    <property type="entry name" value="MaoC_dehydratas"/>
    <property type="match status" value="1"/>
</dbReference>
<feature type="domain" description="Peroxisomal multifunctional enzyme type 2-like N-terminal" evidence="3">
    <location>
        <begin position="18"/>
        <end position="145"/>
    </location>
</feature>
<proteinExistence type="predicted"/>
<dbReference type="GO" id="GO:0003857">
    <property type="term" value="F:(3S)-3-hydroxyacyl-CoA dehydrogenase (NAD+) activity"/>
    <property type="evidence" value="ECO:0007669"/>
    <property type="project" value="TreeGrafter"/>
</dbReference>
<organism evidence="4 5">
    <name type="scientific">Herbaspirillum rubrisubalbicans Os34</name>
    <dbReference type="NCBI Taxonomy" id="1235827"/>
    <lineage>
        <taxon>Bacteria</taxon>
        <taxon>Pseudomonadati</taxon>
        <taxon>Pseudomonadota</taxon>
        <taxon>Betaproteobacteria</taxon>
        <taxon>Burkholderiales</taxon>
        <taxon>Oxalobacteraceae</taxon>
        <taxon>Herbaspirillum</taxon>
    </lineage>
</organism>
<sequence>MLDYQTIKNWPIEDVLQHYTERDTMLYALGLGIGADPLDPEQLRYVYEKNLQALPTFAAALAWPKSWMRNPETGIDYVKLVHGEQDVRWLRPIPVAAHIRSRTRVSRVVDKGAGKGAVVEQLRELVDEAGGAILAEVRQVSFLRGDGGFSAADGVSDAPPEALPAVPERASDAQWSVSTPPQAALLYRLSGDSNALHADPEVAARAGFPRPILHGLATYGMACYAALRVCAGNDASRLTRLATRFTAPVYPGEEVQFEFWRESDTMWRLRARVAAREAVVLNNGIVELA</sequence>
<dbReference type="RefSeq" id="WP_017450456.1">
    <property type="nucleotide sequence ID" value="NZ_CP008956.1"/>
</dbReference>
<dbReference type="InterPro" id="IPR054357">
    <property type="entry name" value="MFE-2_N"/>
</dbReference>
<evidence type="ECO:0000259" key="3">
    <source>
        <dbReference type="Pfam" id="PF22622"/>
    </source>
</evidence>
<dbReference type="CDD" id="cd03448">
    <property type="entry name" value="HDE_HSD"/>
    <property type="match status" value="1"/>
</dbReference>
<dbReference type="Pfam" id="PF22622">
    <property type="entry name" value="MFE-2_hydrat-2_N"/>
    <property type="match status" value="1"/>
</dbReference>
<dbReference type="EMBL" id="CP008956">
    <property type="protein sequence ID" value="QJQ01479.1"/>
    <property type="molecule type" value="Genomic_DNA"/>
</dbReference>
<dbReference type="AlphaFoldDB" id="A0A6M3ZS89"/>
<dbReference type="Gene3D" id="3.10.129.10">
    <property type="entry name" value="Hotdog Thioesterase"/>
    <property type="match status" value="1"/>
</dbReference>
<reference evidence="4 5" key="1">
    <citation type="journal article" date="2012" name="J. Bacteriol.">
        <title>Genome sequence of the pathogenic Herbaspirillum seropedicae strain Os34, isolated from rice roots.</title>
        <authorList>
            <person name="Ye W."/>
            <person name="Ye S."/>
            <person name="Liu J."/>
            <person name="Chang S."/>
            <person name="Chen M."/>
            <person name="Zhu B."/>
            <person name="Guo L."/>
            <person name="An Q."/>
        </authorList>
    </citation>
    <scope>NUCLEOTIDE SEQUENCE [LARGE SCALE GENOMIC DNA]</scope>
    <source>
        <strain evidence="4 5">Os34</strain>
    </source>
</reference>
<feature type="domain" description="MaoC-like" evidence="2">
    <location>
        <begin position="167"/>
        <end position="276"/>
    </location>
</feature>
<feature type="region of interest" description="Disordered" evidence="1">
    <location>
        <begin position="153"/>
        <end position="174"/>
    </location>
</feature>